<protein>
    <recommendedName>
        <fullName evidence="2">Response regulatory domain-containing protein</fullName>
    </recommendedName>
</protein>
<gene>
    <name evidence="1" type="ORF">S03H2_49525</name>
</gene>
<comment type="caution">
    <text evidence="1">The sequence shown here is derived from an EMBL/GenBank/DDBJ whole genome shotgun (WGS) entry which is preliminary data.</text>
</comment>
<evidence type="ECO:0000313" key="1">
    <source>
        <dbReference type="EMBL" id="GAH73099.1"/>
    </source>
</evidence>
<reference evidence="1" key="1">
    <citation type="journal article" date="2014" name="Front. Microbiol.">
        <title>High frequency of phylogenetically diverse reductive dehalogenase-homologous genes in deep subseafloor sedimentary metagenomes.</title>
        <authorList>
            <person name="Kawai M."/>
            <person name="Futagami T."/>
            <person name="Toyoda A."/>
            <person name="Takaki Y."/>
            <person name="Nishi S."/>
            <person name="Hori S."/>
            <person name="Arai W."/>
            <person name="Tsubouchi T."/>
            <person name="Morono Y."/>
            <person name="Uchiyama I."/>
            <person name="Ito T."/>
            <person name="Fujiyama A."/>
            <person name="Inagaki F."/>
            <person name="Takami H."/>
        </authorList>
    </citation>
    <scope>NUCLEOTIDE SEQUENCE</scope>
    <source>
        <strain evidence="1">Expedition CK06-06</strain>
    </source>
</reference>
<proteinExistence type="predicted"/>
<dbReference type="AlphaFoldDB" id="X1J434"/>
<name>X1J434_9ZZZZ</name>
<evidence type="ECO:0008006" key="2">
    <source>
        <dbReference type="Google" id="ProtNLM"/>
    </source>
</evidence>
<sequence length="30" mass="3316">MSAKIKNTILIVDDEPDIVNLTEKFLKLGG</sequence>
<feature type="non-terminal residue" evidence="1">
    <location>
        <position position="30"/>
    </location>
</feature>
<accession>X1J434</accession>
<organism evidence="1">
    <name type="scientific">marine sediment metagenome</name>
    <dbReference type="NCBI Taxonomy" id="412755"/>
    <lineage>
        <taxon>unclassified sequences</taxon>
        <taxon>metagenomes</taxon>
        <taxon>ecological metagenomes</taxon>
    </lineage>
</organism>
<dbReference type="EMBL" id="BARU01031296">
    <property type="protein sequence ID" value="GAH73099.1"/>
    <property type="molecule type" value="Genomic_DNA"/>
</dbReference>